<sequence length="1430" mass="155132">MAWVTPLGPDMQQVEYRLTGQCGCDLEHQEQREQETDAQVDYRLGDARDLEWIGGGLADVGLVAGQSVDKDQARLLMDGRHPLTGELLVTPKVAVDPRGKLQARPLAEAIETAAAERGVDVDELLGDDKLSKRFARLQRGIVREGDRHRVPFRAVEDLAEASGVDLVQLYGRSHVAEAREYADARIRVGNRGYDVTLDLSKTYSAAVALAGEEMSEALRETFLEVARETFGAMEGWAAYAMAGEHGNGKTADRVDTSGFLGWMTVHYSARPVGGEVGDPHLHVHGNLANMALAADGKWRTVGAGGRDILRHAHAADAFVKARLRQVTGERFGMRWERHAETGAWEVVGIDEGLRRHFSRRNAQIVAAAADDATTGEQKLIARQLAEGKDTTITRADVRAAWRARAEEVVDDVDAMIRRAIPGPEGPDGPSVAGPGGGPVMPFPEEIAAFIWRREGGLTESRKSVTRADVLAHVIDACPFGVPDLAAAEALTDAVLAVDGEAVALPSGGMTHLTNPQRYTHASILAAEQTIAGSVAERLNEGAAQLTTEAAELAITTFETARTTDPLRPFVMSDEQRAATLRFLTAGHGVDVLRGKAGTGKTTIMSAARMGWEAAGLRVAGAATAAVAASKLQAESGITSATVATWLMDIRDGGRRMADTDVLVLEEAAMVDDRDVADLLTAAAEHGVKVVQIGDWAQLKAIGVGGGFKRAHEIVDGLELSENRRQKDAVERAALEAWLDGGRRTALSMLAEHGRVHAVRTPDEAYAAMLGAWKDTVDRLEGDVHDQIEDLVVLAARNADVEVLNLGARELRKKAGELTGGHTFALAGGERLELAAGDVIRIKRNDYRTRRGGDVDVLNGYRGQVTYASKGGVAVEWRRPADDGGYAIERAWITADQIADGALQHGYAMTIAAAQGLTCDYTLVYGVGADANSLYPALSRDRIATHLWLPADVVESDETRRRLGEAQSDQELLDRAVAAYADSLERDNDDRMVSDELAAAPEAHPAVPIPHQVQPEHERVVDETEQHPVPEPADVTEQHSAAVREDAGDDGTEGARAHPEAAQEAAQAAAEHEVEPSAEDRAAARQAQLGVLRERLQGDGAPELTGEQKARLEKLLAAGFTSRAEQQPEPEFEAWRDRPYGHVGTQRLTSLIAERTAQARRAERLAADLARQAEAKREALAAPVTPGQERAREVAEVLDRADQLAQNAVAERVAEQRAREALRHAQEVLRQLEEAKTKSRLALRLAGTSRKETLALAAEYDQRETAAYREILRANRAAETAHREAWATIRSPETVGWFEQQGSRREAPSTVEELQTRLAEMRERLPDIERITNNGVARAAANAERQAGEHQKEATRLTAAAAKLQEEKALRTRMAAVAPNQHAREAQERAAHIKQARQQAAEQARENARRAQREYRYEPPSQGRSGPSLGR</sequence>
<feature type="coiled-coil region" evidence="1">
    <location>
        <begin position="1151"/>
        <end position="1178"/>
    </location>
</feature>
<dbReference type="SUPFAM" id="SSF55464">
    <property type="entry name" value="Origin of replication-binding domain, RBD-like"/>
    <property type="match status" value="1"/>
</dbReference>
<evidence type="ECO:0000256" key="2">
    <source>
        <dbReference type="SAM" id="MobiDB-lite"/>
    </source>
</evidence>
<feature type="region of interest" description="Disordered" evidence="2">
    <location>
        <begin position="1000"/>
        <end position="1083"/>
    </location>
</feature>
<protein>
    <recommendedName>
        <fullName evidence="3">TrwC relaxase domain-containing protein</fullName>
    </recommendedName>
</protein>
<feature type="compositionally biased region" description="Basic and acidic residues" evidence="2">
    <location>
        <begin position="1402"/>
        <end position="1416"/>
    </location>
</feature>
<dbReference type="InterPro" id="IPR027417">
    <property type="entry name" value="P-loop_NTPase"/>
</dbReference>
<evidence type="ECO:0000259" key="3">
    <source>
        <dbReference type="Pfam" id="PF08751"/>
    </source>
</evidence>
<feature type="compositionally biased region" description="Basic and acidic residues" evidence="2">
    <location>
        <begin position="1013"/>
        <end position="1027"/>
    </location>
</feature>
<dbReference type="InterPro" id="IPR014862">
    <property type="entry name" value="TrwC"/>
</dbReference>
<dbReference type="Pfam" id="PF08751">
    <property type="entry name" value="TrwC"/>
    <property type="match status" value="1"/>
</dbReference>
<feature type="compositionally biased region" description="Basic and acidic residues" evidence="2">
    <location>
        <begin position="1381"/>
        <end position="1390"/>
    </location>
</feature>
<keyword evidence="1" id="KW-0175">Coiled coil</keyword>
<feature type="domain" description="TrwC relaxase" evidence="3">
    <location>
        <begin position="35"/>
        <end position="407"/>
    </location>
</feature>
<name>Q58IP1_9ACTN</name>
<feature type="region of interest" description="Disordered" evidence="2">
    <location>
        <begin position="1375"/>
        <end position="1430"/>
    </location>
</feature>
<accession>Q58IP1</accession>
<feature type="compositionally biased region" description="Basic and acidic residues" evidence="2">
    <location>
        <begin position="1069"/>
        <end position="1082"/>
    </location>
</feature>
<organism evidence="4">
    <name type="scientific">Streptomyces sp. FQ1</name>
    <dbReference type="NCBI Taxonomy" id="319426"/>
    <lineage>
        <taxon>Bacteria</taxon>
        <taxon>Bacillati</taxon>
        <taxon>Actinomycetota</taxon>
        <taxon>Actinomycetes</taxon>
        <taxon>Kitasatosporales</taxon>
        <taxon>Streptomycetaceae</taxon>
        <taxon>Streptomyces</taxon>
    </lineage>
</organism>
<proteinExistence type="predicted"/>
<evidence type="ECO:0000313" key="4">
    <source>
        <dbReference type="EMBL" id="AAX51342.1"/>
    </source>
</evidence>
<dbReference type="SUPFAM" id="SSF52540">
    <property type="entry name" value="P-loop containing nucleoside triphosphate hydrolases"/>
    <property type="match status" value="2"/>
</dbReference>
<geneLocation type="plasmid" evidence="4">
    <name>pFP1</name>
</geneLocation>
<evidence type="ECO:0000256" key="1">
    <source>
        <dbReference type="SAM" id="Coils"/>
    </source>
</evidence>
<dbReference type="Gene3D" id="2.30.30.940">
    <property type="match status" value="1"/>
</dbReference>
<dbReference type="Pfam" id="PF13604">
    <property type="entry name" value="AAA_30"/>
    <property type="match status" value="1"/>
</dbReference>
<dbReference type="RefSeq" id="WP_011265237.1">
    <property type="nucleotide sequence ID" value="NC_006912.1"/>
</dbReference>
<gene>
    <name evidence="4" type="ORF">pFP1.1</name>
</gene>
<dbReference type="EMBL" id="AY943953">
    <property type="protein sequence ID" value="AAX51342.1"/>
    <property type="molecule type" value="Genomic_DNA"/>
</dbReference>
<reference evidence="4" key="1">
    <citation type="journal article" date="2008" name="Appl. Environ. Microbiol.">
        <title>Characterization of replication and conjugation of Streptomyces circular plasmids pFP1 and pFP11 and their ability to propagate in linear mode with artificially attached telomeres.</title>
        <authorList>
            <person name="Zhang R."/>
            <person name="Zeng A."/>
            <person name="Fang P."/>
            <person name="Qin Z."/>
        </authorList>
    </citation>
    <scope>NUCLEOTIDE SEQUENCE</scope>
    <source>
        <strain evidence="4">FQ1</strain>
        <plasmid evidence="4">pFP1</plasmid>
    </source>
</reference>
<dbReference type="Gene3D" id="3.40.50.300">
    <property type="entry name" value="P-loop containing nucleotide triphosphate hydrolases"/>
    <property type="match status" value="2"/>
</dbReference>
<keyword evidence="4" id="KW-0614">Plasmid</keyword>
<feature type="coiled-coil region" evidence="1">
    <location>
        <begin position="1214"/>
        <end position="1241"/>
    </location>
</feature>
<dbReference type="NCBIfam" id="NF041492">
    <property type="entry name" value="MobF"/>
    <property type="match status" value="1"/>
</dbReference>